<dbReference type="HAMAP" id="MF_00376">
    <property type="entry name" value="Dephospho_CoA_kinase"/>
    <property type="match status" value="1"/>
</dbReference>
<dbReference type="CDD" id="cd02022">
    <property type="entry name" value="DPCK"/>
    <property type="match status" value="1"/>
</dbReference>
<evidence type="ECO:0000256" key="2">
    <source>
        <dbReference type="ARBA" id="ARBA00022741"/>
    </source>
</evidence>
<dbReference type="RefSeq" id="WP_194538137.1">
    <property type="nucleotide sequence ID" value="NZ_JACEFB010000007.1"/>
</dbReference>
<evidence type="ECO:0000256" key="5">
    <source>
        <dbReference type="HAMAP-Rule" id="MF_00376"/>
    </source>
</evidence>
<dbReference type="SUPFAM" id="SSF52540">
    <property type="entry name" value="P-loop containing nucleoside triphosphate hydrolases"/>
    <property type="match status" value="1"/>
</dbReference>
<dbReference type="PROSITE" id="PS51219">
    <property type="entry name" value="DPCK"/>
    <property type="match status" value="1"/>
</dbReference>
<sequence length="243" mass="26351">MEHPEGSTAAPSAGSTELLVLAPPPPRGETHKPILALVGPLGAGKSTAAECFARRGGAIIDGDALGHEALRQPAIRAAVIQRWGSDLVRPDGSLDRRALGRIVFADPAQRNALEQLVFPYIEQRLREQIAQAQQDPRFRFVVVDAAVLLEAGWNQEVDRIIYVDAPAPLRQARLVQRSGWTQAEIAGREAAQWPPERKRAAAHAILHNHGDREDLQRQVDCLLQTWGLSNGGSGSTSREPASS</sequence>
<proteinExistence type="inferred from homology"/>
<feature type="binding site" evidence="5">
    <location>
        <begin position="42"/>
        <end position="47"/>
    </location>
    <ligand>
        <name>ATP</name>
        <dbReference type="ChEBI" id="CHEBI:30616"/>
    </ligand>
</feature>
<dbReference type="Pfam" id="PF01121">
    <property type="entry name" value="CoaE"/>
    <property type="match status" value="1"/>
</dbReference>
<keyword evidence="3 5" id="KW-0067">ATP-binding</keyword>
<dbReference type="EMBL" id="JACEFB010000007">
    <property type="protein sequence ID" value="MBA2226693.1"/>
    <property type="molecule type" value="Genomic_DNA"/>
</dbReference>
<keyword evidence="5 8" id="KW-0418">Kinase</keyword>
<dbReference type="UniPathway" id="UPA00241">
    <property type="reaction ID" value="UER00356"/>
</dbReference>
<dbReference type="NCBIfam" id="TIGR00152">
    <property type="entry name" value="dephospho-CoA kinase"/>
    <property type="match status" value="1"/>
</dbReference>
<feature type="region of interest" description="Disordered" evidence="7">
    <location>
        <begin position="1"/>
        <end position="25"/>
    </location>
</feature>
<keyword evidence="5" id="KW-0963">Cytoplasm</keyword>
<dbReference type="GO" id="GO:0005524">
    <property type="term" value="F:ATP binding"/>
    <property type="evidence" value="ECO:0007669"/>
    <property type="project" value="UniProtKB-UniRule"/>
</dbReference>
<comment type="caution">
    <text evidence="8">The sequence shown here is derived from an EMBL/GenBank/DDBJ whole genome shotgun (WGS) entry which is preliminary data.</text>
</comment>
<dbReference type="GO" id="GO:0004140">
    <property type="term" value="F:dephospho-CoA kinase activity"/>
    <property type="evidence" value="ECO:0007669"/>
    <property type="project" value="UniProtKB-UniRule"/>
</dbReference>
<comment type="similarity">
    <text evidence="1 5">Belongs to the CoaE family.</text>
</comment>
<dbReference type="PANTHER" id="PTHR10695:SF46">
    <property type="entry name" value="BIFUNCTIONAL COENZYME A SYNTHASE-RELATED"/>
    <property type="match status" value="1"/>
</dbReference>
<dbReference type="GO" id="GO:0015937">
    <property type="term" value="P:coenzyme A biosynthetic process"/>
    <property type="evidence" value="ECO:0007669"/>
    <property type="project" value="UniProtKB-UniRule"/>
</dbReference>
<reference evidence="8 9" key="1">
    <citation type="submission" date="2020-07" db="EMBL/GenBank/DDBJ databases">
        <title>Thermogemmata thermophila gen. nov., sp. nov., a novel moderate thermophilic planctomycete from a Kamchatka hot spring.</title>
        <authorList>
            <person name="Elcheninov A.G."/>
            <person name="Podosokorskaya O.A."/>
            <person name="Kovaleva O.L."/>
            <person name="Novikov A."/>
            <person name="Bonch-Osmolovskaya E.A."/>
            <person name="Toshchakov S.V."/>
            <person name="Kublanov I.V."/>
        </authorList>
    </citation>
    <scope>NUCLEOTIDE SEQUENCE [LARGE SCALE GENOMIC DNA]</scope>
    <source>
        <strain evidence="8 9">2918</strain>
    </source>
</reference>
<evidence type="ECO:0000256" key="3">
    <source>
        <dbReference type="ARBA" id="ARBA00022840"/>
    </source>
</evidence>
<evidence type="ECO:0000256" key="4">
    <source>
        <dbReference type="ARBA" id="ARBA00022993"/>
    </source>
</evidence>
<protein>
    <recommendedName>
        <fullName evidence="5 6">Dephospho-CoA kinase</fullName>
        <ecNumber evidence="5 6">2.7.1.24</ecNumber>
    </recommendedName>
    <alternativeName>
        <fullName evidence="5">Dephosphocoenzyme A kinase</fullName>
    </alternativeName>
</protein>
<comment type="subcellular location">
    <subcellularLocation>
        <location evidence="5">Cytoplasm</location>
    </subcellularLocation>
</comment>
<keyword evidence="5 8" id="KW-0808">Transferase</keyword>
<keyword evidence="4 5" id="KW-0173">Coenzyme A biosynthesis</keyword>
<accession>A0A7V8VER8</accession>
<dbReference type="InterPro" id="IPR027417">
    <property type="entry name" value="P-loop_NTPase"/>
</dbReference>
<evidence type="ECO:0000313" key="9">
    <source>
        <dbReference type="Proteomes" id="UP000542342"/>
    </source>
</evidence>
<dbReference type="AlphaFoldDB" id="A0A7V8VER8"/>
<dbReference type="InterPro" id="IPR001977">
    <property type="entry name" value="Depp_CoAkinase"/>
</dbReference>
<comment type="catalytic activity">
    <reaction evidence="5">
        <text>3'-dephospho-CoA + ATP = ADP + CoA + H(+)</text>
        <dbReference type="Rhea" id="RHEA:18245"/>
        <dbReference type="ChEBI" id="CHEBI:15378"/>
        <dbReference type="ChEBI" id="CHEBI:30616"/>
        <dbReference type="ChEBI" id="CHEBI:57287"/>
        <dbReference type="ChEBI" id="CHEBI:57328"/>
        <dbReference type="ChEBI" id="CHEBI:456216"/>
        <dbReference type="EC" id="2.7.1.24"/>
    </reaction>
</comment>
<organism evidence="8 9">
    <name type="scientific">Thermogemmata fonticola</name>
    <dbReference type="NCBI Taxonomy" id="2755323"/>
    <lineage>
        <taxon>Bacteria</taxon>
        <taxon>Pseudomonadati</taxon>
        <taxon>Planctomycetota</taxon>
        <taxon>Planctomycetia</taxon>
        <taxon>Gemmatales</taxon>
        <taxon>Gemmataceae</taxon>
        <taxon>Thermogemmata</taxon>
    </lineage>
</organism>
<dbReference type="GO" id="GO:0005737">
    <property type="term" value="C:cytoplasm"/>
    <property type="evidence" value="ECO:0007669"/>
    <property type="project" value="UniProtKB-SubCell"/>
</dbReference>
<dbReference type="EC" id="2.7.1.24" evidence="5 6"/>
<comment type="pathway">
    <text evidence="5">Cofactor biosynthesis; coenzyme A biosynthesis; CoA from (R)-pantothenate: step 5/5.</text>
</comment>
<evidence type="ECO:0000256" key="6">
    <source>
        <dbReference type="NCBIfam" id="TIGR00152"/>
    </source>
</evidence>
<evidence type="ECO:0000256" key="1">
    <source>
        <dbReference type="ARBA" id="ARBA00009018"/>
    </source>
</evidence>
<name>A0A7V8VER8_9BACT</name>
<gene>
    <name evidence="5" type="primary">coaE</name>
    <name evidence="8" type="ORF">H0921_11030</name>
</gene>
<dbReference type="PANTHER" id="PTHR10695">
    <property type="entry name" value="DEPHOSPHO-COA KINASE-RELATED"/>
    <property type="match status" value="1"/>
</dbReference>
<comment type="function">
    <text evidence="5">Catalyzes the phosphorylation of the 3'-hydroxyl group of dephosphocoenzyme A to form coenzyme A.</text>
</comment>
<evidence type="ECO:0000256" key="7">
    <source>
        <dbReference type="SAM" id="MobiDB-lite"/>
    </source>
</evidence>
<keyword evidence="2 5" id="KW-0547">Nucleotide-binding</keyword>
<dbReference type="Gene3D" id="3.40.50.300">
    <property type="entry name" value="P-loop containing nucleotide triphosphate hydrolases"/>
    <property type="match status" value="1"/>
</dbReference>
<evidence type="ECO:0000313" key="8">
    <source>
        <dbReference type="EMBL" id="MBA2226693.1"/>
    </source>
</evidence>
<dbReference type="Proteomes" id="UP000542342">
    <property type="component" value="Unassembled WGS sequence"/>
</dbReference>
<keyword evidence="9" id="KW-1185">Reference proteome</keyword>